<accession>A0A7S1FJV3</accession>
<gene>
    <name evidence="1" type="ORF">CHYS00102_LOCUS153</name>
</gene>
<evidence type="ECO:0000313" key="1">
    <source>
        <dbReference type="EMBL" id="CAD8872995.1"/>
    </source>
</evidence>
<sequence length="516" mass="55935">MGGKRVSNSSDYDSSSLGIILERTRKRAMGEIRRLTADGKTVQGTADVDPNGNYLAPIYTVGDKDELSSLSHVLEVDKHWEKIAMDLPTPGTLSWEIYAGPHLALSYLVRDGIPALANGEIGEMLFDPGAEFFIGGKNIGGNVQTPTIVGGRRIAALYTALGVARRQWGGAWFNDPDGIVFDWKEMTVTIRWKAEQNVAGGSLPSTILLGSDRFTLRRPPPLLYDVSNRSAHTSNIALSIIRIDQLELSLNDVSVDPSVIRAVVRTMDGASESTPAGILDLLQKSTTVSLPKKVPPNFLPYDDEAAAKTYRILCALSHDYAKLAYTVMSSSLPIQPPAEGYLSDSIIFTGLLGETLLSGLERYSSLVDATATALRILVKNRAVRFEGEDDILPVNVQFIPPGQIRVSLALKLTIMTPLPPLRGVGSGRNNGDRTVLFSGSRLPLKIDLVSDYVADAKGKIVEHHLLETRVNGALAPADRLAKWMKELIAGERLSDTKPQDIVQGVVKLLGRGVSSF</sequence>
<organism evidence="1">
    <name type="scientific">Corethron hystrix</name>
    <dbReference type="NCBI Taxonomy" id="216773"/>
    <lineage>
        <taxon>Eukaryota</taxon>
        <taxon>Sar</taxon>
        <taxon>Stramenopiles</taxon>
        <taxon>Ochrophyta</taxon>
        <taxon>Bacillariophyta</taxon>
        <taxon>Coscinodiscophyceae</taxon>
        <taxon>Corethrophycidae</taxon>
        <taxon>Corethrales</taxon>
        <taxon>Corethraceae</taxon>
        <taxon>Corethron</taxon>
    </lineage>
</organism>
<reference evidence="1" key="1">
    <citation type="submission" date="2021-01" db="EMBL/GenBank/DDBJ databases">
        <authorList>
            <person name="Corre E."/>
            <person name="Pelletier E."/>
            <person name="Niang G."/>
            <person name="Scheremetjew M."/>
            <person name="Finn R."/>
            <person name="Kale V."/>
            <person name="Holt S."/>
            <person name="Cochrane G."/>
            <person name="Meng A."/>
            <person name="Brown T."/>
            <person name="Cohen L."/>
        </authorList>
    </citation>
    <scope>NUCLEOTIDE SEQUENCE</scope>
    <source>
        <strain evidence="1">308</strain>
    </source>
</reference>
<proteinExistence type="predicted"/>
<name>A0A7S1FJV3_9STRA</name>
<dbReference type="EMBL" id="HBFR01000249">
    <property type="protein sequence ID" value="CAD8872995.1"/>
    <property type="molecule type" value="Transcribed_RNA"/>
</dbReference>
<protein>
    <submittedName>
        <fullName evidence="1">Uncharacterized protein</fullName>
    </submittedName>
</protein>
<dbReference type="AlphaFoldDB" id="A0A7S1FJV3"/>